<dbReference type="AlphaFoldDB" id="A0A3G7UEV5"/>
<gene>
    <name evidence="1" type="ORF">C4K03_5853</name>
</gene>
<protein>
    <submittedName>
        <fullName evidence="1">Uncharacterized protein</fullName>
    </submittedName>
</protein>
<sequence length="177" mass="19508">MVKYMGETQLDSIRECGALLRSMMQDIGRELLENDYRNFLPEVARNAQIVEKSTNSLWFITASIGGSSEGASITEYASSIPDKDTLGTFLYYGSEVEEEVSSGHRVQVFAVAKCAGEIPKVNPFTKLLDELVSFGKDAYDIYKILKASLPGHRLSASDIAALKRQGIKGPFEKLFGL</sequence>
<evidence type="ECO:0000313" key="1">
    <source>
        <dbReference type="EMBL" id="AZE57960.1"/>
    </source>
</evidence>
<proteinExistence type="predicted"/>
<organism evidence="1 2">
    <name type="scientific">Pseudomonas synxantha</name>
    <dbReference type="NCBI Taxonomy" id="47883"/>
    <lineage>
        <taxon>Bacteria</taxon>
        <taxon>Pseudomonadati</taxon>
        <taxon>Pseudomonadota</taxon>
        <taxon>Gammaproteobacteria</taxon>
        <taxon>Pseudomonadales</taxon>
        <taxon>Pseudomonadaceae</taxon>
        <taxon>Pseudomonas</taxon>
    </lineage>
</organism>
<dbReference type="Proteomes" id="UP000268696">
    <property type="component" value="Chromosome"/>
</dbReference>
<dbReference type="EMBL" id="CP027754">
    <property type="protein sequence ID" value="AZE57960.1"/>
    <property type="molecule type" value="Genomic_DNA"/>
</dbReference>
<evidence type="ECO:0000313" key="2">
    <source>
        <dbReference type="Proteomes" id="UP000268696"/>
    </source>
</evidence>
<reference evidence="1 2" key="1">
    <citation type="submission" date="2018-03" db="EMBL/GenBank/DDBJ databases">
        <title>Diversity of phytobeneficial traits revealed by whole-genome analysis of worldwide-isolated phenazine-producing Pseudomonas spp.</title>
        <authorList>
            <person name="Biessy A."/>
            <person name="Novinscak A."/>
            <person name="Blom J."/>
            <person name="Leger G."/>
            <person name="Thomashow L.S."/>
            <person name="Cazorla F.M."/>
            <person name="Josic D."/>
            <person name="Filion M."/>
        </authorList>
    </citation>
    <scope>NUCLEOTIDE SEQUENCE [LARGE SCALE GENOMIC DNA]</scope>
    <source>
        <strain evidence="1 2">30B</strain>
    </source>
</reference>
<accession>A0A3G7UEV5</accession>
<dbReference type="RefSeq" id="WP_124379750.1">
    <property type="nucleotide sequence ID" value="NZ_CP027754.1"/>
</dbReference>
<name>A0A3G7UEV5_9PSED</name>